<evidence type="ECO:0000313" key="6">
    <source>
        <dbReference type="Proteomes" id="UP000193689"/>
    </source>
</evidence>
<dbReference type="PANTHER" id="PTHR33365">
    <property type="entry name" value="YALI0B05434P"/>
    <property type="match status" value="1"/>
</dbReference>
<gene>
    <name evidence="5" type="ORF">BCR38DRAFT_340790</name>
</gene>
<proteinExistence type="inferred from homology"/>
<name>A0A1Y2E0P9_9PEZI</name>
<dbReference type="EMBL" id="MCFJ01000006">
    <property type="protein sequence ID" value="ORY65118.1"/>
    <property type="molecule type" value="Genomic_DNA"/>
</dbReference>
<comment type="similarity">
    <text evidence="3">Belongs to the ustYa family.</text>
</comment>
<dbReference type="Proteomes" id="UP000193689">
    <property type="component" value="Unassembled WGS sequence"/>
</dbReference>
<evidence type="ECO:0000256" key="3">
    <source>
        <dbReference type="ARBA" id="ARBA00035112"/>
    </source>
</evidence>
<comment type="pathway">
    <text evidence="1">Mycotoxin biosynthesis.</text>
</comment>
<dbReference type="GO" id="GO:0016491">
    <property type="term" value="F:oxidoreductase activity"/>
    <property type="evidence" value="ECO:0007669"/>
    <property type="project" value="UniProtKB-KW"/>
</dbReference>
<organism evidence="5 6">
    <name type="scientific">Pseudomassariella vexata</name>
    <dbReference type="NCBI Taxonomy" id="1141098"/>
    <lineage>
        <taxon>Eukaryota</taxon>
        <taxon>Fungi</taxon>
        <taxon>Dikarya</taxon>
        <taxon>Ascomycota</taxon>
        <taxon>Pezizomycotina</taxon>
        <taxon>Sordariomycetes</taxon>
        <taxon>Xylariomycetidae</taxon>
        <taxon>Amphisphaeriales</taxon>
        <taxon>Pseudomassariaceae</taxon>
        <taxon>Pseudomassariella</taxon>
    </lineage>
</organism>
<keyword evidence="4" id="KW-0812">Transmembrane</keyword>
<dbReference type="GO" id="GO:0043386">
    <property type="term" value="P:mycotoxin biosynthetic process"/>
    <property type="evidence" value="ECO:0007669"/>
    <property type="project" value="InterPro"/>
</dbReference>
<dbReference type="GeneID" id="63772025"/>
<sequence length="228" mass="25757">MGDEKHWQNEDFKGRLRSKRNTLVMVIGSVRLFVDCLLLLIIAALLLLLWEQWKETSSGSWQVGGDFTGAGPEFTTHVVKWEADSTFVPSNMSEWFSNETLAKWNTIMPAGTHPAPSNETFFTTSVTHQLHCLFIMGRIYSGVVTNMTEILPVDYHTHMMHCIDYMRQAVMCSADVALEPHELTDSDDNGPGDGGWNGHHVCKDYNQVIPYLEQQIVDGIRTVLPIDD</sequence>
<protein>
    <recommendedName>
        <fullName evidence="7">Oxidase ustYa</fullName>
    </recommendedName>
</protein>
<keyword evidence="4" id="KW-1133">Transmembrane helix</keyword>
<keyword evidence="6" id="KW-1185">Reference proteome</keyword>
<evidence type="ECO:0000256" key="2">
    <source>
        <dbReference type="ARBA" id="ARBA00023002"/>
    </source>
</evidence>
<dbReference type="InParanoid" id="A0A1Y2E0P9"/>
<feature type="transmembrane region" description="Helical" evidence="4">
    <location>
        <begin position="23"/>
        <end position="50"/>
    </location>
</feature>
<dbReference type="InterPro" id="IPR021765">
    <property type="entry name" value="UstYa-like"/>
</dbReference>
<dbReference type="PANTHER" id="PTHR33365:SF11">
    <property type="entry name" value="TAT PATHWAY SIGNAL SEQUENCE"/>
    <property type="match status" value="1"/>
</dbReference>
<evidence type="ECO:0000256" key="4">
    <source>
        <dbReference type="SAM" id="Phobius"/>
    </source>
</evidence>
<comment type="caution">
    <text evidence="5">The sequence shown here is derived from an EMBL/GenBank/DDBJ whole genome shotgun (WGS) entry which is preliminary data.</text>
</comment>
<keyword evidence="2" id="KW-0560">Oxidoreductase</keyword>
<keyword evidence="4" id="KW-0472">Membrane</keyword>
<dbReference type="STRING" id="1141098.A0A1Y2E0P9"/>
<dbReference type="AlphaFoldDB" id="A0A1Y2E0P9"/>
<dbReference type="OrthoDB" id="3687641at2759"/>
<evidence type="ECO:0000313" key="5">
    <source>
        <dbReference type="EMBL" id="ORY65118.1"/>
    </source>
</evidence>
<reference evidence="5 6" key="1">
    <citation type="submission" date="2016-07" db="EMBL/GenBank/DDBJ databases">
        <title>Pervasive Adenine N6-methylation of Active Genes in Fungi.</title>
        <authorList>
            <consortium name="DOE Joint Genome Institute"/>
            <person name="Mondo S.J."/>
            <person name="Dannebaum R.O."/>
            <person name="Kuo R.C."/>
            <person name="Labutti K."/>
            <person name="Haridas S."/>
            <person name="Kuo A."/>
            <person name="Salamov A."/>
            <person name="Ahrendt S.R."/>
            <person name="Lipzen A."/>
            <person name="Sullivan W."/>
            <person name="Andreopoulos W.B."/>
            <person name="Clum A."/>
            <person name="Lindquist E."/>
            <person name="Daum C."/>
            <person name="Ramamoorthy G.K."/>
            <person name="Gryganskyi A."/>
            <person name="Culley D."/>
            <person name="Magnuson J.K."/>
            <person name="James T.Y."/>
            <person name="O'Malley M.A."/>
            <person name="Stajich J.E."/>
            <person name="Spatafora J.W."/>
            <person name="Visel A."/>
            <person name="Grigoriev I.V."/>
        </authorList>
    </citation>
    <scope>NUCLEOTIDE SEQUENCE [LARGE SCALE GENOMIC DNA]</scope>
    <source>
        <strain evidence="5 6">CBS 129021</strain>
    </source>
</reference>
<accession>A0A1Y2E0P9</accession>
<evidence type="ECO:0008006" key="7">
    <source>
        <dbReference type="Google" id="ProtNLM"/>
    </source>
</evidence>
<evidence type="ECO:0000256" key="1">
    <source>
        <dbReference type="ARBA" id="ARBA00004685"/>
    </source>
</evidence>
<dbReference type="Pfam" id="PF11807">
    <property type="entry name" value="UstYa"/>
    <property type="match status" value="1"/>
</dbReference>
<dbReference type="RefSeq" id="XP_040716270.1">
    <property type="nucleotide sequence ID" value="XM_040855813.1"/>
</dbReference>